<proteinExistence type="predicted"/>
<feature type="region of interest" description="Disordered" evidence="1">
    <location>
        <begin position="232"/>
        <end position="255"/>
    </location>
</feature>
<name>A0A2S8J2D2_RHOOP</name>
<comment type="caution">
    <text evidence="2">The sequence shown here is derived from an EMBL/GenBank/DDBJ whole genome shotgun (WGS) entry which is preliminary data.</text>
</comment>
<evidence type="ECO:0000256" key="1">
    <source>
        <dbReference type="SAM" id="MobiDB-lite"/>
    </source>
</evidence>
<feature type="region of interest" description="Disordered" evidence="1">
    <location>
        <begin position="30"/>
        <end position="49"/>
    </location>
</feature>
<evidence type="ECO:0000313" key="3">
    <source>
        <dbReference type="Proteomes" id="UP000239290"/>
    </source>
</evidence>
<gene>
    <name evidence="2" type="ORF">C5613_26625</name>
</gene>
<protein>
    <submittedName>
        <fullName evidence="2">Uncharacterized protein</fullName>
    </submittedName>
</protein>
<evidence type="ECO:0000313" key="2">
    <source>
        <dbReference type="EMBL" id="PQP21143.1"/>
    </source>
</evidence>
<sequence>MVHGSGLLDAVYAATGLDELDELETKIPSELATLRPQPPTLGGMRSGRIGENEGVWVPVPGTELSQPTHRHYIAVQVCGDPWLLTFWPDASEEELTPVDAALQAESAIWTTPWTREDRGRLDAAIDQWQLSETGDRLSDEPEWAVYTFIDLTFAQEKAVRAGDLDLRALFEDRRNKIEPIVAQIGRQTAHYFDVELPRLLNSAVEKRREILTNRAAVTASLTFPDAWVVPQPTLDTSDSSTARGGGVETEAELSDDEDLRIDARARLAPATFEDVQSVIRVWANAIERTPEAFYDLGEDRVSDLLAATLNATLPGAKREVYSREGKSDIFIQADTLAEGRGPAKVFICEAKRATSDKVVQEAVDPQLFGYLTVHDTAAVLLLLFRTLTFDGPRRDRLAALREVKGYIDTENGPSGWPIYKYRTGERHVDLCVASVHIPPKRSKTGSNREPTSAT</sequence>
<feature type="compositionally biased region" description="Polar residues" evidence="1">
    <location>
        <begin position="233"/>
        <end position="242"/>
    </location>
</feature>
<dbReference type="AlphaFoldDB" id="A0A2S8J2D2"/>
<accession>A0A2S8J2D2</accession>
<organism evidence="2 3">
    <name type="scientific">Rhodococcus opacus</name>
    <name type="common">Nocardia opaca</name>
    <dbReference type="NCBI Taxonomy" id="37919"/>
    <lineage>
        <taxon>Bacteria</taxon>
        <taxon>Bacillati</taxon>
        <taxon>Actinomycetota</taxon>
        <taxon>Actinomycetes</taxon>
        <taxon>Mycobacteriales</taxon>
        <taxon>Nocardiaceae</taxon>
        <taxon>Rhodococcus</taxon>
    </lineage>
</organism>
<dbReference type="Proteomes" id="UP000239290">
    <property type="component" value="Unassembled WGS sequence"/>
</dbReference>
<reference evidence="3" key="1">
    <citation type="submission" date="2018-02" db="EMBL/GenBank/DDBJ databases">
        <title>Draft genome sequencing of Rhodococcus opacus KU647198.</title>
        <authorList>
            <person name="Zheng B.-X."/>
        </authorList>
    </citation>
    <scope>NUCLEOTIDE SEQUENCE [LARGE SCALE GENOMIC DNA]</scope>
    <source>
        <strain evidence="3">04-OD7</strain>
    </source>
</reference>
<dbReference type="EMBL" id="PUIO01000037">
    <property type="protein sequence ID" value="PQP21143.1"/>
    <property type="molecule type" value="Genomic_DNA"/>
</dbReference>